<dbReference type="PANTHER" id="PTHR46229">
    <property type="entry name" value="BOLA TRANSCRIPTION REGULATOR"/>
    <property type="match status" value="1"/>
</dbReference>
<gene>
    <name evidence="3" type="primary">bolA</name>
    <name evidence="3" type="ORF">TUM4438_09520</name>
</gene>
<dbReference type="Pfam" id="PF01722">
    <property type="entry name" value="BolA"/>
    <property type="match status" value="1"/>
</dbReference>
<dbReference type="Gene3D" id="3.30.300.90">
    <property type="entry name" value="BolA-like"/>
    <property type="match status" value="1"/>
</dbReference>
<organism evidence="3 4">
    <name type="scientific">Shewanella sairae</name>
    <dbReference type="NCBI Taxonomy" id="190310"/>
    <lineage>
        <taxon>Bacteria</taxon>
        <taxon>Pseudomonadati</taxon>
        <taxon>Pseudomonadota</taxon>
        <taxon>Gammaproteobacteria</taxon>
        <taxon>Alteromonadales</taxon>
        <taxon>Shewanellaceae</taxon>
        <taxon>Shewanella</taxon>
    </lineage>
</organism>
<dbReference type="PANTHER" id="PTHR46229:SF2">
    <property type="entry name" value="BOLA-LIKE PROTEIN 1"/>
    <property type="match status" value="1"/>
</dbReference>
<protein>
    <submittedName>
        <fullName evidence="3">Global transcriptional regulator BolA</fullName>
    </submittedName>
</protein>
<sequence>MIFKGYRSNLPQSHLCLIEIIVMSVEKIITEKLTAALSPSHLEVINESHNHHVPPNSETHFKVIVTSSDFEGKRLIGRHRAVNEALAEEFAQGLHALSMHTYTPEEWAAETDVPASPKCKG</sequence>
<name>A0ABQ4P537_9GAMM</name>
<dbReference type="PIRSF" id="PIRSF003113">
    <property type="entry name" value="BolA"/>
    <property type="match status" value="1"/>
</dbReference>
<evidence type="ECO:0000313" key="3">
    <source>
        <dbReference type="EMBL" id="GIU42603.1"/>
    </source>
</evidence>
<evidence type="ECO:0000313" key="4">
    <source>
        <dbReference type="Proteomes" id="UP000887104"/>
    </source>
</evidence>
<comment type="caution">
    <text evidence="3">The sequence shown here is derived from an EMBL/GenBank/DDBJ whole genome shotgun (WGS) entry which is preliminary data.</text>
</comment>
<keyword evidence="4" id="KW-1185">Reference proteome</keyword>
<dbReference type="InterPro" id="IPR036065">
    <property type="entry name" value="BolA-like_sf"/>
</dbReference>
<dbReference type="SUPFAM" id="SSF82657">
    <property type="entry name" value="BolA-like"/>
    <property type="match status" value="1"/>
</dbReference>
<dbReference type="EMBL" id="BPEY01000011">
    <property type="protein sequence ID" value="GIU42603.1"/>
    <property type="molecule type" value="Genomic_DNA"/>
</dbReference>
<accession>A0ABQ4P537</accession>
<proteinExistence type="inferred from homology"/>
<comment type="similarity">
    <text evidence="1 2">Belongs to the BolA/IbaG family.</text>
</comment>
<evidence type="ECO:0000256" key="2">
    <source>
        <dbReference type="RuleBase" id="RU003860"/>
    </source>
</evidence>
<reference evidence="3" key="1">
    <citation type="submission" date="2021-05" db="EMBL/GenBank/DDBJ databases">
        <title>Molecular characterization for Shewanella algae harboring chromosomal blaOXA-55-like strains isolated from clinical and environment sample.</title>
        <authorList>
            <person name="Ohama Y."/>
            <person name="Aoki K."/>
            <person name="Harada S."/>
            <person name="Moriya K."/>
            <person name="Ishii Y."/>
            <person name="Tateda K."/>
        </authorList>
    </citation>
    <scope>NUCLEOTIDE SEQUENCE</scope>
    <source>
        <strain evidence="3">JCM 11563</strain>
    </source>
</reference>
<evidence type="ECO:0000256" key="1">
    <source>
        <dbReference type="ARBA" id="ARBA00005578"/>
    </source>
</evidence>
<dbReference type="InterPro" id="IPR050961">
    <property type="entry name" value="BolA/IbaG_stress_morph_reg"/>
</dbReference>
<dbReference type="Proteomes" id="UP000887104">
    <property type="component" value="Unassembled WGS sequence"/>
</dbReference>
<dbReference type="InterPro" id="IPR002634">
    <property type="entry name" value="BolA"/>
</dbReference>